<evidence type="ECO:0000313" key="12">
    <source>
        <dbReference type="Proteomes" id="UP000190080"/>
    </source>
</evidence>
<comment type="catalytic activity">
    <reaction evidence="1 8">
        <text>Cleavage of hydrophobic, N-terminal signal or leader sequences from secreted and periplasmic proteins.</text>
        <dbReference type="EC" id="3.4.21.89"/>
    </reaction>
</comment>
<evidence type="ECO:0000256" key="7">
    <source>
        <dbReference type="PIRSR" id="PIRSR600223-1"/>
    </source>
</evidence>
<dbReference type="InterPro" id="IPR000223">
    <property type="entry name" value="Pept_S26A_signal_pept_1"/>
</dbReference>
<accession>A0A1V4IVW7</accession>
<dbReference type="InterPro" id="IPR019757">
    <property type="entry name" value="Pept_S26A_signal_pept_1_Lys-AS"/>
</dbReference>
<gene>
    <name evidence="11" type="primary">sipT_1</name>
    <name evidence="11" type="ORF">CLORY_10650</name>
</gene>
<keyword evidence="8" id="KW-0812">Transmembrane</keyword>
<feature type="transmembrane region" description="Helical" evidence="8">
    <location>
        <begin position="15"/>
        <end position="34"/>
    </location>
</feature>
<dbReference type="Proteomes" id="UP000190080">
    <property type="component" value="Unassembled WGS sequence"/>
</dbReference>
<comment type="similarity">
    <text evidence="3 9">Belongs to the peptidase S26 family.</text>
</comment>
<proteinExistence type="inferred from homology"/>
<dbReference type="NCBIfam" id="TIGR02227">
    <property type="entry name" value="sigpep_I_bact"/>
    <property type="match status" value="1"/>
</dbReference>
<dbReference type="InterPro" id="IPR019756">
    <property type="entry name" value="Pept_S26A_signal_pept_1_Ser-AS"/>
</dbReference>
<comment type="caution">
    <text evidence="11">The sequence shown here is derived from an EMBL/GenBank/DDBJ whole genome shotgun (WGS) entry which is preliminary data.</text>
</comment>
<dbReference type="AlphaFoldDB" id="A0A1V4IVW7"/>
<keyword evidence="6 8" id="KW-0378">Hydrolase</keyword>
<dbReference type="PROSITE" id="PS00501">
    <property type="entry name" value="SPASE_I_1"/>
    <property type="match status" value="1"/>
</dbReference>
<dbReference type="STRING" id="1450648.CLORY_10650"/>
<dbReference type="PROSITE" id="PS00761">
    <property type="entry name" value="SPASE_I_3"/>
    <property type="match status" value="1"/>
</dbReference>
<keyword evidence="12" id="KW-1185">Reference proteome</keyword>
<dbReference type="PANTHER" id="PTHR43390:SF1">
    <property type="entry name" value="CHLOROPLAST PROCESSING PEPTIDASE"/>
    <property type="match status" value="1"/>
</dbReference>
<dbReference type="PANTHER" id="PTHR43390">
    <property type="entry name" value="SIGNAL PEPTIDASE I"/>
    <property type="match status" value="1"/>
</dbReference>
<comment type="subcellular location">
    <subcellularLocation>
        <location evidence="2">Cell membrane</location>
        <topology evidence="2">Single-pass type II membrane protein</topology>
    </subcellularLocation>
    <subcellularLocation>
        <location evidence="9">Membrane</location>
        <topology evidence="9">Single-pass type II membrane protein</topology>
    </subcellularLocation>
</comment>
<feature type="domain" description="Peptidase S26" evidence="10">
    <location>
        <begin position="14"/>
        <end position="165"/>
    </location>
</feature>
<evidence type="ECO:0000256" key="9">
    <source>
        <dbReference type="RuleBase" id="RU362042"/>
    </source>
</evidence>
<dbReference type="Pfam" id="PF10502">
    <property type="entry name" value="Peptidase_S26"/>
    <property type="match status" value="1"/>
</dbReference>
<organism evidence="11 12">
    <name type="scientific">Clostridium oryzae</name>
    <dbReference type="NCBI Taxonomy" id="1450648"/>
    <lineage>
        <taxon>Bacteria</taxon>
        <taxon>Bacillati</taxon>
        <taxon>Bacillota</taxon>
        <taxon>Clostridia</taxon>
        <taxon>Eubacteriales</taxon>
        <taxon>Clostridiaceae</taxon>
        <taxon>Clostridium</taxon>
    </lineage>
</organism>
<dbReference type="PROSITE" id="PS00760">
    <property type="entry name" value="SPASE_I_2"/>
    <property type="match status" value="1"/>
</dbReference>
<dbReference type="Gene3D" id="2.10.109.10">
    <property type="entry name" value="Umud Fragment, subunit A"/>
    <property type="match status" value="1"/>
</dbReference>
<dbReference type="GO" id="GO:0004252">
    <property type="term" value="F:serine-type endopeptidase activity"/>
    <property type="evidence" value="ECO:0007669"/>
    <property type="project" value="InterPro"/>
</dbReference>
<dbReference type="InterPro" id="IPR019533">
    <property type="entry name" value="Peptidase_S26"/>
</dbReference>
<evidence type="ECO:0000256" key="5">
    <source>
        <dbReference type="ARBA" id="ARBA00022670"/>
    </source>
</evidence>
<evidence type="ECO:0000256" key="8">
    <source>
        <dbReference type="RuleBase" id="RU003993"/>
    </source>
</evidence>
<name>A0A1V4IVW7_9CLOT</name>
<dbReference type="EMBL" id="MZGV01000008">
    <property type="protein sequence ID" value="OPJ63557.1"/>
    <property type="molecule type" value="Genomic_DNA"/>
</dbReference>
<dbReference type="GO" id="GO:0009003">
    <property type="term" value="F:signal peptidase activity"/>
    <property type="evidence" value="ECO:0007669"/>
    <property type="project" value="UniProtKB-EC"/>
</dbReference>
<keyword evidence="8" id="KW-0472">Membrane</keyword>
<dbReference type="RefSeq" id="WP_079422491.1">
    <property type="nucleotide sequence ID" value="NZ_MZGV01000008.1"/>
</dbReference>
<feature type="active site" evidence="7">
    <location>
        <position position="43"/>
    </location>
</feature>
<dbReference type="GO" id="GO:0006465">
    <property type="term" value="P:signal peptide processing"/>
    <property type="evidence" value="ECO:0007669"/>
    <property type="project" value="InterPro"/>
</dbReference>
<sequence length="175" mass="20228">MEAVLNTVKKIAKDYLVPVLIAVVLFILINKFLLFKISIPSSSMYPTLKIGDQAFATRVYGEKSIKRGDILIFYSKELKELLIKRVIGLPGERVKIDKKGQVYINDSKINQSYVKNKSDETGNFKVPAHSYLFLGDNRANSWDSRYWDKPYINIKDIKGKARVIVFPFNRFRFLN</sequence>
<reference evidence="11 12" key="1">
    <citation type="submission" date="2017-03" db="EMBL/GenBank/DDBJ databases">
        <title>Genome sequence of Clostridium oryzae DSM 28571.</title>
        <authorList>
            <person name="Poehlein A."/>
            <person name="Daniel R."/>
        </authorList>
    </citation>
    <scope>NUCLEOTIDE SEQUENCE [LARGE SCALE GENOMIC DNA]</scope>
    <source>
        <strain evidence="11 12">DSM 28571</strain>
    </source>
</reference>
<evidence type="ECO:0000256" key="4">
    <source>
        <dbReference type="ARBA" id="ARBA00013208"/>
    </source>
</evidence>
<dbReference type="EC" id="3.4.21.89" evidence="4 8"/>
<keyword evidence="5 8" id="KW-0645">Protease</keyword>
<dbReference type="PRINTS" id="PR00727">
    <property type="entry name" value="LEADERPTASE"/>
</dbReference>
<protein>
    <recommendedName>
        <fullName evidence="4 8">Signal peptidase I</fullName>
        <ecNumber evidence="4 8">3.4.21.89</ecNumber>
    </recommendedName>
</protein>
<dbReference type="InterPro" id="IPR019758">
    <property type="entry name" value="Pept_S26A_signal_pept_1_CS"/>
</dbReference>
<evidence type="ECO:0000259" key="10">
    <source>
        <dbReference type="Pfam" id="PF10502"/>
    </source>
</evidence>
<evidence type="ECO:0000313" key="11">
    <source>
        <dbReference type="EMBL" id="OPJ63557.1"/>
    </source>
</evidence>
<feature type="active site" evidence="7">
    <location>
        <position position="84"/>
    </location>
</feature>
<dbReference type="OrthoDB" id="9802919at2"/>
<dbReference type="SUPFAM" id="SSF51306">
    <property type="entry name" value="LexA/Signal peptidase"/>
    <property type="match status" value="1"/>
</dbReference>
<evidence type="ECO:0000256" key="1">
    <source>
        <dbReference type="ARBA" id="ARBA00000677"/>
    </source>
</evidence>
<keyword evidence="8" id="KW-1133">Transmembrane helix</keyword>
<evidence type="ECO:0000256" key="6">
    <source>
        <dbReference type="ARBA" id="ARBA00022801"/>
    </source>
</evidence>
<dbReference type="CDD" id="cd06530">
    <property type="entry name" value="S26_SPase_I"/>
    <property type="match status" value="1"/>
</dbReference>
<dbReference type="GO" id="GO:0005886">
    <property type="term" value="C:plasma membrane"/>
    <property type="evidence" value="ECO:0007669"/>
    <property type="project" value="UniProtKB-SubCell"/>
</dbReference>
<evidence type="ECO:0000256" key="3">
    <source>
        <dbReference type="ARBA" id="ARBA00009370"/>
    </source>
</evidence>
<evidence type="ECO:0000256" key="2">
    <source>
        <dbReference type="ARBA" id="ARBA00004401"/>
    </source>
</evidence>
<dbReference type="InterPro" id="IPR036286">
    <property type="entry name" value="LexA/Signal_pep-like_sf"/>
</dbReference>